<evidence type="ECO:0000313" key="2">
    <source>
        <dbReference type="Proteomes" id="UP000033115"/>
    </source>
</evidence>
<organism evidence="1 2">
    <name type="scientific">Clostridium scatologenes</name>
    <dbReference type="NCBI Taxonomy" id="1548"/>
    <lineage>
        <taxon>Bacteria</taxon>
        <taxon>Bacillati</taxon>
        <taxon>Bacillota</taxon>
        <taxon>Clostridia</taxon>
        <taxon>Eubacteriales</taxon>
        <taxon>Clostridiaceae</taxon>
        <taxon>Clostridium</taxon>
    </lineage>
</organism>
<dbReference type="Proteomes" id="UP000033115">
    <property type="component" value="Chromosome"/>
</dbReference>
<dbReference type="RefSeq" id="WP_158407973.1">
    <property type="nucleotide sequence ID" value="NZ_CP009933.1"/>
</dbReference>
<evidence type="ECO:0000313" key="1">
    <source>
        <dbReference type="EMBL" id="AKA69505.1"/>
    </source>
</evidence>
<reference evidence="1 2" key="1">
    <citation type="journal article" date="2015" name="J. Biotechnol.">
        <title>Complete genome sequence of a malodorant-producing acetogen, Clostridium scatologenes ATCC 25775(T).</title>
        <authorList>
            <person name="Zhu Z."/>
            <person name="Guo T."/>
            <person name="Zheng H."/>
            <person name="Song T."/>
            <person name="Ouyang P."/>
            <person name="Xie J."/>
        </authorList>
    </citation>
    <scope>NUCLEOTIDE SEQUENCE [LARGE SCALE GENOMIC DNA]</scope>
    <source>
        <strain evidence="1 2">ATCC 25775</strain>
    </source>
</reference>
<dbReference type="AlphaFoldDB" id="A0A0E3JZ61"/>
<accession>A0A0E3JZ61</accession>
<name>A0A0E3JZ61_CLOSL</name>
<protein>
    <submittedName>
        <fullName evidence="1">Uncharacterized protein</fullName>
    </submittedName>
</protein>
<sequence>MVIYLRRLDNLRSAYNENSKFEIDGKEFKLDSTGSLNVPEGTIRTSDRVKMTK</sequence>
<dbReference type="KEGG" id="csq:CSCA_2380"/>
<dbReference type="HOGENOM" id="CLU_3060275_0_0_9"/>
<gene>
    <name evidence="1" type="ORF">CSCA_2380</name>
</gene>
<keyword evidence="2" id="KW-1185">Reference proteome</keyword>
<proteinExistence type="predicted"/>
<dbReference type="EMBL" id="CP009933">
    <property type="protein sequence ID" value="AKA69505.1"/>
    <property type="molecule type" value="Genomic_DNA"/>
</dbReference>